<comment type="caution">
    <text evidence="2">The sequence shown here is derived from an EMBL/GenBank/DDBJ whole genome shotgun (WGS) entry which is preliminary data.</text>
</comment>
<proteinExistence type="predicted"/>
<dbReference type="Proteomes" id="UP000639772">
    <property type="component" value="Chromosome 6"/>
</dbReference>
<name>A0A835QTP0_VANPL</name>
<accession>A0A835QTP0</accession>
<protein>
    <submittedName>
        <fullName evidence="2">Uncharacterized protein</fullName>
    </submittedName>
</protein>
<dbReference type="AlphaFoldDB" id="A0A835QTP0"/>
<evidence type="ECO:0000313" key="3">
    <source>
        <dbReference type="Proteomes" id="UP000639772"/>
    </source>
</evidence>
<gene>
    <name evidence="2" type="ORF">HPP92_012392</name>
</gene>
<evidence type="ECO:0000313" key="2">
    <source>
        <dbReference type="EMBL" id="KAG0477673.1"/>
    </source>
</evidence>
<organism evidence="2 3">
    <name type="scientific">Vanilla planifolia</name>
    <name type="common">Vanilla</name>
    <dbReference type="NCBI Taxonomy" id="51239"/>
    <lineage>
        <taxon>Eukaryota</taxon>
        <taxon>Viridiplantae</taxon>
        <taxon>Streptophyta</taxon>
        <taxon>Embryophyta</taxon>
        <taxon>Tracheophyta</taxon>
        <taxon>Spermatophyta</taxon>
        <taxon>Magnoliopsida</taxon>
        <taxon>Liliopsida</taxon>
        <taxon>Asparagales</taxon>
        <taxon>Orchidaceae</taxon>
        <taxon>Vanilloideae</taxon>
        <taxon>Vanilleae</taxon>
        <taxon>Vanilla</taxon>
    </lineage>
</organism>
<evidence type="ECO:0000256" key="1">
    <source>
        <dbReference type="SAM" id="MobiDB-lite"/>
    </source>
</evidence>
<reference evidence="2 3" key="1">
    <citation type="journal article" date="2020" name="Nat. Food">
        <title>A phased Vanilla planifolia genome enables genetic improvement of flavour and production.</title>
        <authorList>
            <person name="Hasing T."/>
            <person name="Tang H."/>
            <person name="Brym M."/>
            <person name="Khazi F."/>
            <person name="Huang T."/>
            <person name="Chambers A.H."/>
        </authorList>
    </citation>
    <scope>NUCLEOTIDE SEQUENCE [LARGE SCALE GENOMIC DNA]</scope>
    <source>
        <tissue evidence="2">Leaf</tissue>
    </source>
</reference>
<sequence>MVSADLGTHGSLKGNSGLSHRYCNHRRDRVQPAQPLDRSSGGICRGSWGCGVQHADGCGFGGWAAVDAACGGRGCSKDQGKEVIHREGTLCV</sequence>
<feature type="region of interest" description="Disordered" evidence="1">
    <location>
        <begin position="1"/>
        <end position="20"/>
    </location>
</feature>
<dbReference type="EMBL" id="JADCNM010000006">
    <property type="protein sequence ID" value="KAG0477673.1"/>
    <property type="molecule type" value="Genomic_DNA"/>
</dbReference>